<dbReference type="Pfam" id="PF01266">
    <property type="entry name" value="DAO"/>
    <property type="match status" value="1"/>
</dbReference>
<keyword evidence="5" id="KW-1015">Disulfide bond</keyword>
<evidence type="ECO:0000256" key="2">
    <source>
        <dbReference type="ARBA" id="ARBA00022723"/>
    </source>
</evidence>
<dbReference type="GO" id="GO:0046872">
    <property type="term" value="F:metal ion binding"/>
    <property type="evidence" value="ECO:0007669"/>
    <property type="project" value="UniProtKB-KW"/>
</dbReference>
<keyword evidence="3" id="KW-0408">Iron</keyword>
<organism evidence="7 8">
    <name type="scientific">Rhabdobacter roseus</name>
    <dbReference type="NCBI Taxonomy" id="1655419"/>
    <lineage>
        <taxon>Bacteria</taxon>
        <taxon>Pseudomonadati</taxon>
        <taxon>Bacteroidota</taxon>
        <taxon>Cytophagia</taxon>
        <taxon>Cytophagales</taxon>
        <taxon>Cytophagaceae</taxon>
        <taxon>Rhabdobacter</taxon>
    </lineage>
</organism>
<dbReference type="Gene3D" id="3.50.50.60">
    <property type="entry name" value="FAD/NAD(P)-binding domain"/>
    <property type="match status" value="1"/>
</dbReference>
<reference evidence="7 8" key="1">
    <citation type="submission" date="2020-08" db="EMBL/GenBank/DDBJ databases">
        <title>Genomic Encyclopedia of Type Strains, Phase IV (KMG-IV): sequencing the most valuable type-strain genomes for metagenomic binning, comparative biology and taxonomic classification.</title>
        <authorList>
            <person name="Goeker M."/>
        </authorList>
    </citation>
    <scope>NUCLEOTIDE SEQUENCE [LARGE SCALE GENOMIC DNA]</scope>
    <source>
        <strain evidence="7 8">DSM 105074</strain>
    </source>
</reference>
<keyword evidence="2" id="KW-0479">Metal-binding</keyword>
<dbReference type="GO" id="GO:0005737">
    <property type="term" value="C:cytoplasm"/>
    <property type="evidence" value="ECO:0007669"/>
    <property type="project" value="TreeGrafter"/>
</dbReference>
<comment type="caution">
    <text evidence="7">The sequence shown here is derived from an EMBL/GenBank/DDBJ whole genome shotgun (WGS) entry which is preliminary data.</text>
</comment>
<dbReference type="RefSeq" id="WP_184179245.1">
    <property type="nucleotide sequence ID" value="NZ_JACHGF010000015.1"/>
</dbReference>
<dbReference type="Pfam" id="PF00355">
    <property type="entry name" value="Rieske"/>
    <property type="match status" value="1"/>
</dbReference>
<dbReference type="InterPro" id="IPR006076">
    <property type="entry name" value="FAD-dep_OxRdtase"/>
</dbReference>
<accession>A0A840U0L3</accession>
<dbReference type="InterPro" id="IPR038010">
    <property type="entry name" value="YhfW_C"/>
</dbReference>
<feature type="domain" description="Rieske" evidence="6">
    <location>
        <begin position="418"/>
        <end position="502"/>
    </location>
</feature>
<protein>
    <recommendedName>
        <fullName evidence="6">Rieske domain-containing protein</fullName>
    </recommendedName>
</protein>
<dbReference type="SUPFAM" id="SSF50022">
    <property type="entry name" value="ISP domain"/>
    <property type="match status" value="1"/>
</dbReference>
<dbReference type="PANTHER" id="PTHR13847:SF274">
    <property type="entry name" value="RIESKE 2FE-2S IRON-SULFUR PROTEIN YHFW-RELATED"/>
    <property type="match status" value="1"/>
</dbReference>
<evidence type="ECO:0000313" key="8">
    <source>
        <dbReference type="Proteomes" id="UP000557307"/>
    </source>
</evidence>
<name>A0A840U0L3_9BACT</name>
<keyword evidence="4" id="KW-0411">Iron-sulfur</keyword>
<proteinExistence type="predicted"/>
<keyword evidence="8" id="KW-1185">Reference proteome</keyword>
<dbReference type="PRINTS" id="PR00162">
    <property type="entry name" value="RIESKE"/>
</dbReference>
<dbReference type="PANTHER" id="PTHR13847">
    <property type="entry name" value="SARCOSINE DEHYDROGENASE-RELATED"/>
    <property type="match status" value="1"/>
</dbReference>
<evidence type="ECO:0000256" key="5">
    <source>
        <dbReference type="ARBA" id="ARBA00023157"/>
    </source>
</evidence>
<dbReference type="InterPro" id="IPR005805">
    <property type="entry name" value="Rieske_Fe-S_prot_C"/>
</dbReference>
<dbReference type="InterPro" id="IPR036188">
    <property type="entry name" value="FAD/NAD-bd_sf"/>
</dbReference>
<keyword evidence="1" id="KW-0001">2Fe-2S</keyword>
<dbReference type="CDD" id="cd03477">
    <property type="entry name" value="Rieske_YhfW_C"/>
    <property type="match status" value="1"/>
</dbReference>
<dbReference type="AlphaFoldDB" id="A0A840U0L3"/>
<evidence type="ECO:0000256" key="4">
    <source>
        <dbReference type="ARBA" id="ARBA00023014"/>
    </source>
</evidence>
<evidence type="ECO:0000256" key="3">
    <source>
        <dbReference type="ARBA" id="ARBA00023004"/>
    </source>
</evidence>
<gene>
    <name evidence="7" type="ORF">HNQ92_005460</name>
</gene>
<evidence type="ECO:0000259" key="6">
    <source>
        <dbReference type="PROSITE" id="PS51296"/>
    </source>
</evidence>
<evidence type="ECO:0000256" key="1">
    <source>
        <dbReference type="ARBA" id="ARBA00022714"/>
    </source>
</evidence>
<sequence>MNRDGARTSLWQANRPNYQPVGRWDKNGIYDVLIVGGGITGLTTALLLQEQGKKCLVAEAHTLGFGTTGGTTSHLNTLVDTTYPTLESDFGQEGARQVAQATGEAIALVERLVTQYQIDAGFSYQSAWLYAQDEKEVQELEEIYEASRRAGLEVQAAGAIPVPIPFQKAYRFAGQGQIHASQYLLGLAAAFEKAGGVIVQQCLVQGTSHHDPIVATTSQGEIRARKLVYATHQPPGVSIFNFRLAPYRSYAAAFTLKDEKYPTGLAYDMKDPYNYFRTQESDGVRYVIAGGFDHKTGHEDNTDHIFTELEAYQRTYFNVDQMAYRWSSQYYEPVDGLPYIGAYPGLEGTFVATGYSGNGITYGTVAGQLLSNLLMGQDSPYADLFSPARIKPVASFANFIKENADVASVFIGKRFSYEKITELAELAPGEAKTVKWEGTPIALYKEENGKVYALDPVCPHAKCIVHWNGAEKSWDCPCHGARYGCDGSLLTGPARRGLTVLEWEKLPI</sequence>
<dbReference type="Proteomes" id="UP000557307">
    <property type="component" value="Unassembled WGS sequence"/>
</dbReference>
<dbReference type="EMBL" id="JACHGF010000015">
    <property type="protein sequence ID" value="MBB5287297.1"/>
    <property type="molecule type" value="Genomic_DNA"/>
</dbReference>
<dbReference type="GO" id="GO:0016020">
    <property type="term" value="C:membrane"/>
    <property type="evidence" value="ECO:0007669"/>
    <property type="project" value="InterPro"/>
</dbReference>
<dbReference type="InterPro" id="IPR017941">
    <property type="entry name" value="Rieske_2Fe-2S"/>
</dbReference>
<dbReference type="SUPFAM" id="SSF51905">
    <property type="entry name" value="FAD/NAD(P)-binding domain"/>
    <property type="match status" value="1"/>
</dbReference>
<evidence type="ECO:0000313" key="7">
    <source>
        <dbReference type="EMBL" id="MBB5287297.1"/>
    </source>
</evidence>
<dbReference type="PROSITE" id="PS51296">
    <property type="entry name" value="RIESKE"/>
    <property type="match status" value="1"/>
</dbReference>
<dbReference type="Gene3D" id="2.102.10.10">
    <property type="entry name" value="Rieske [2Fe-2S] iron-sulphur domain"/>
    <property type="match status" value="1"/>
</dbReference>
<dbReference type="InterPro" id="IPR036922">
    <property type="entry name" value="Rieske_2Fe-2S_sf"/>
</dbReference>
<dbReference type="GO" id="GO:0051537">
    <property type="term" value="F:2 iron, 2 sulfur cluster binding"/>
    <property type="evidence" value="ECO:0007669"/>
    <property type="project" value="UniProtKB-KW"/>
</dbReference>
<dbReference type="Gene3D" id="3.30.9.10">
    <property type="entry name" value="D-Amino Acid Oxidase, subunit A, domain 2"/>
    <property type="match status" value="1"/>
</dbReference>